<comment type="caution">
    <text evidence="7">The sequence shown here is derived from an EMBL/GenBank/DDBJ whole genome shotgun (WGS) entry which is preliminary data.</text>
</comment>
<dbReference type="SMART" id="SM00382">
    <property type="entry name" value="AAA"/>
    <property type="match status" value="1"/>
</dbReference>
<dbReference type="Gene3D" id="3.40.50.300">
    <property type="entry name" value="P-loop containing nucleotide triphosphate hydrolases"/>
    <property type="match status" value="1"/>
</dbReference>
<keyword evidence="3 7" id="KW-0067">ATP-binding</keyword>
<dbReference type="SUPFAM" id="SSF52540">
    <property type="entry name" value="P-loop containing nucleoside triphosphate hydrolases"/>
    <property type="match status" value="1"/>
</dbReference>
<comment type="similarity">
    <text evidence="4">Belongs to the ABC transporter superfamily. Macrolide exporter (TC 3.A.1.122) family.</text>
</comment>
<keyword evidence="1" id="KW-0813">Transport</keyword>
<sequence>MIKVTCRKLRKTFVQGETQIKGLDDVSLSIEKGEFVCLSGPSGSGKTTLLNALGGLHTPDEGTIEIDGDVISQMGASELADLRLRRIGFVFQSYNLIPVLSAQENVEFVMQIQGVDSQERDQRAKAILKEVGLEGMETRLPAELSGGQQQRVAVARALVSEPALILADEPTANLDSATAENLMQLLENLNRKHQVTLVLATHDTRIMGFARRQIRMQDGKIISDEISSGSQHALRGGDPLTASHQEQDF</sequence>
<dbReference type="GO" id="GO:1902495">
    <property type="term" value="C:transmembrane transporter complex"/>
    <property type="evidence" value="ECO:0007669"/>
    <property type="project" value="UniProtKB-ARBA"/>
</dbReference>
<dbReference type="PANTHER" id="PTHR24220">
    <property type="entry name" value="IMPORT ATP-BINDING PROTEIN"/>
    <property type="match status" value="1"/>
</dbReference>
<dbReference type="GO" id="GO:0005524">
    <property type="term" value="F:ATP binding"/>
    <property type="evidence" value="ECO:0007669"/>
    <property type="project" value="UniProtKB-KW"/>
</dbReference>
<dbReference type="InterPro" id="IPR015854">
    <property type="entry name" value="ABC_transpr_LolD-like"/>
</dbReference>
<evidence type="ECO:0000256" key="5">
    <source>
        <dbReference type="SAM" id="MobiDB-lite"/>
    </source>
</evidence>
<evidence type="ECO:0000313" key="7">
    <source>
        <dbReference type="EMBL" id="GGI77889.1"/>
    </source>
</evidence>
<evidence type="ECO:0000259" key="6">
    <source>
        <dbReference type="PROSITE" id="PS50893"/>
    </source>
</evidence>
<name>A0A917JQP9_9GAMM</name>
<evidence type="ECO:0000313" key="8">
    <source>
        <dbReference type="Proteomes" id="UP000613743"/>
    </source>
</evidence>
<proteinExistence type="inferred from homology"/>
<evidence type="ECO:0000256" key="3">
    <source>
        <dbReference type="ARBA" id="ARBA00022840"/>
    </source>
</evidence>
<feature type="region of interest" description="Disordered" evidence="5">
    <location>
        <begin position="226"/>
        <end position="249"/>
    </location>
</feature>
<dbReference type="InterPro" id="IPR017911">
    <property type="entry name" value="MacB-like_ATP-bd"/>
</dbReference>
<protein>
    <submittedName>
        <fullName evidence="7">ABC transporter ATP-binding protein</fullName>
    </submittedName>
</protein>
<evidence type="ECO:0000256" key="2">
    <source>
        <dbReference type="ARBA" id="ARBA00022741"/>
    </source>
</evidence>
<keyword evidence="8" id="KW-1185">Reference proteome</keyword>
<dbReference type="GO" id="GO:0022857">
    <property type="term" value="F:transmembrane transporter activity"/>
    <property type="evidence" value="ECO:0007669"/>
    <property type="project" value="TreeGrafter"/>
</dbReference>
<dbReference type="Pfam" id="PF00005">
    <property type="entry name" value="ABC_tran"/>
    <property type="match status" value="1"/>
</dbReference>
<dbReference type="InterPro" id="IPR003593">
    <property type="entry name" value="AAA+_ATPase"/>
</dbReference>
<dbReference type="AlphaFoldDB" id="A0A917JQP9"/>
<dbReference type="CDD" id="cd03255">
    <property type="entry name" value="ABC_MJ0796_LolCDE_FtsE"/>
    <property type="match status" value="1"/>
</dbReference>
<dbReference type="EMBL" id="BMPZ01000003">
    <property type="protein sequence ID" value="GGI77889.1"/>
    <property type="molecule type" value="Genomic_DNA"/>
</dbReference>
<dbReference type="PROSITE" id="PS00211">
    <property type="entry name" value="ABC_TRANSPORTER_1"/>
    <property type="match status" value="1"/>
</dbReference>
<dbReference type="PROSITE" id="PS50893">
    <property type="entry name" value="ABC_TRANSPORTER_2"/>
    <property type="match status" value="1"/>
</dbReference>
<evidence type="ECO:0000256" key="4">
    <source>
        <dbReference type="ARBA" id="ARBA00038388"/>
    </source>
</evidence>
<keyword evidence="2" id="KW-0547">Nucleotide-binding</keyword>
<accession>A0A917JQP9</accession>
<dbReference type="FunFam" id="3.40.50.300:FF:000032">
    <property type="entry name" value="Export ABC transporter ATP-binding protein"/>
    <property type="match status" value="1"/>
</dbReference>
<dbReference type="InterPro" id="IPR027417">
    <property type="entry name" value="P-loop_NTPase"/>
</dbReference>
<organism evidence="7 8">
    <name type="scientific">Shewanella gelidii</name>
    <dbReference type="NCBI Taxonomy" id="1642821"/>
    <lineage>
        <taxon>Bacteria</taxon>
        <taxon>Pseudomonadati</taxon>
        <taxon>Pseudomonadota</taxon>
        <taxon>Gammaproteobacteria</taxon>
        <taxon>Alteromonadales</taxon>
        <taxon>Shewanellaceae</taxon>
        <taxon>Shewanella</taxon>
    </lineage>
</organism>
<gene>
    <name evidence="7" type="ORF">GCM10009332_14100</name>
</gene>
<evidence type="ECO:0000256" key="1">
    <source>
        <dbReference type="ARBA" id="ARBA00022448"/>
    </source>
</evidence>
<dbReference type="Proteomes" id="UP000613743">
    <property type="component" value="Unassembled WGS sequence"/>
</dbReference>
<dbReference type="InterPro" id="IPR003439">
    <property type="entry name" value="ABC_transporter-like_ATP-bd"/>
</dbReference>
<reference evidence="7" key="2">
    <citation type="submission" date="2020-09" db="EMBL/GenBank/DDBJ databases">
        <authorList>
            <person name="Sun Q."/>
            <person name="Ohkuma M."/>
        </authorList>
    </citation>
    <scope>NUCLEOTIDE SEQUENCE</scope>
    <source>
        <strain evidence="7">JCM 30804</strain>
    </source>
</reference>
<dbReference type="GO" id="GO:0016887">
    <property type="term" value="F:ATP hydrolysis activity"/>
    <property type="evidence" value="ECO:0007669"/>
    <property type="project" value="InterPro"/>
</dbReference>
<dbReference type="InterPro" id="IPR017871">
    <property type="entry name" value="ABC_transporter-like_CS"/>
</dbReference>
<dbReference type="GO" id="GO:0005886">
    <property type="term" value="C:plasma membrane"/>
    <property type="evidence" value="ECO:0007669"/>
    <property type="project" value="TreeGrafter"/>
</dbReference>
<reference evidence="7" key="1">
    <citation type="journal article" date="2014" name="Int. J. Syst. Evol. Microbiol.">
        <title>Complete genome sequence of Corynebacterium casei LMG S-19264T (=DSM 44701T), isolated from a smear-ripened cheese.</title>
        <authorList>
            <consortium name="US DOE Joint Genome Institute (JGI-PGF)"/>
            <person name="Walter F."/>
            <person name="Albersmeier A."/>
            <person name="Kalinowski J."/>
            <person name="Ruckert C."/>
        </authorList>
    </citation>
    <scope>NUCLEOTIDE SEQUENCE</scope>
    <source>
        <strain evidence="7">JCM 30804</strain>
    </source>
</reference>
<feature type="domain" description="ABC transporter" evidence="6">
    <location>
        <begin position="4"/>
        <end position="243"/>
    </location>
</feature>
<dbReference type="RefSeq" id="WP_188919313.1">
    <property type="nucleotide sequence ID" value="NZ_BMPZ01000003.1"/>
</dbReference>